<proteinExistence type="predicted"/>
<dbReference type="EMBL" id="JACHIA010000001">
    <property type="protein sequence ID" value="MBB6068765.1"/>
    <property type="molecule type" value="Genomic_DNA"/>
</dbReference>
<accession>A0A841GVF1</accession>
<name>A0A841GVF1_9BACT</name>
<keyword evidence="2" id="KW-1185">Reference proteome</keyword>
<protein>
    <recommendedName>
        <fullName evidence="3">3-deoxy-D-manno-octulosonic acid transferase</fullName>
    </recommendedName>
</protein>
<dbReference type="Proteomes" id="UP000582837">
    <property type="component" value="Unassembled WGS sequence"/>
</dbReference>
<dbReference type="InterPro" id="IPR024524">
    <property type="entry name" value="DUF3800"/>
</dbReference>
<evidence type="ECO:0008006" key="3">
    <source>
        <dbReference type="Google" id="ProtNLM"/>
    </source>
</evidence>
<organism evidence="1 2">
    <name type="scientific">Longimicrobium terrae</name>
    <dbReference type="NCBI Taxonomy" id="1639882"/>
    <lineage>
        <taxon>Bacteria</taxon>
        <taxon>Pseudomonadati</taxon>
        <taxon>Gemmatimonadota</taxon>
        <taxon>Longimicrobiia</taxon>
        <taxon>Longimicrobiales</taxon>
        <taxon>Longimicrobiaceae</taxon>
        <taxon>Longimicrobium</taxon>
    </lineage>
</organism>
<dbReference type="AlphaFoldDB" id="A0A841GVF1"/>
<comment type="caution">
    <text evidence="1">The sequence shown here is derived from an EMBL/GenBank/DDBJ whole genome shotgun (WGS) entry which is preliminary data.</text>
</comment>
<reference evidence="1 2" key="1">
    <citation type="submission" date="2020-08" db="EMBL/GenBank/DDBJ databases">
        <title>Genomic Encyclopedia of Type Strains, Phase IV (KMG-IV): sequencing the most valuable type-strain genomes for metagenomic binning, comparative biology and taxonomic classification.</title>
        <authorList>
            <person name="Goeker M."/>
        </authorList>
    </citation>
    <scope>NUCLEOTIDE SEQUENCE [LARGE SCALE GENOMIC DNA]</scope>
    <source>
        <strain evidence="1 2">DSM 29007</strain>
    </source>
</reference>
<sequence>MTTMPEFSDYIVFVDESGDHGLVSIDPSYPVFVLAFCVFEKEAYAAEVGPAVTRFKFRHFGHDQVILHEHEIRKSKGPFSFLLDAQRRPAFYDGLNTLMEDAPFTLIASVIDKNALRTRYQDARNPYHLGMSFGLERLHDHLRGLGCTTGLTHVLFERRGPKEDVEAELEFRRICDGHNTAGARLPFEIIMCDKKSNSAGLQLADLVARPVGRRIMDPAQPNRAYDILERKFRRAPDGQVQGWGLNVFP</sequence>
<gene>
    <name evidence="1" type="ORF">HNQ61_000376</name>
</gene>
<evidence type="ECO:0000313" key="2">
    <source>
        <dbReference type="Proteomes" id="UP000582837"/>
    </source>
</evidence>
<evidence type="ECO:0000313" key="1">
    <source>
        <dbReference type="EMBL" id="MBB6068765.1"/>
    </source>
</evidence>
<dbReference type="Pfam" id="PF12686">
    <property type="entry name" value="DUF3800"/>
    <property type="match status" value="1"/>
</dbReference>